<protein>
    <submittedName>
        <fullName evidence="2">Uncharacterized protein</fullName>
    </submittedName>
</protein>
<keyword evidence="1" id="KW-0812">Transmembrane</keyword>
<proteinExistence type="predicted"/>
<dbReference type="RefSeq" id="WP_092648908.1">
    <property type="nucleotide sequence ID" value="NZ_LT629792.1"/>
</dbReference>
<keyword evidence="1" id="KW-1133">Transmembrane helix</keyword>
<keyword evidence="3" id="KW-1185">Reference proteome</keyword>
<feature type="transmembrane region" description="Helical" evidence="1">
    <location>
        <begin position="256"/>
        <end position="280"/>
    </location>
</feature>
<evidence type="ECO:0000256" key="1">
    <source>
        <dbReference type="SAM" id="Phobius"/>
    </source>
</evidence>
<feature type="transmembrane region" description="Helical" evidence="1">
    <location>
        <begin position="130"/>
        <end position="152"/>
    </location>
</feature>
<keyword evidence="1" id="KW-0472">Membrane</keyword>
<gene>
    <name evidence="2" type="ORF">SAMN04489714_1941</name>
</gene>
<name>A0ABY0VBW4_9ACTO</name>
<feature type="transmembrane region" description="Helical" evidence="1">
    <location>
        <begin position="199"/>
        <end position="219"/>
    </location>
</feature>
<feature type="transmembrane region" description="Helical" evidence="1">
    <location>
        <begin position="173"/>
        <end position="193"/>
    </location>
</feature>
<dbReference type="Proteomes" id="UP000198976">
    <property type="component" value="Chromosome I"/>
</dbReference>
<reference evidence="2 3" key="1">
    <citation type="submission" date="2016-10" db="EMBL/GenBank/DDBJ databases">
        <authorList>
            <person name="Varghese N."/>
            <person name="Submissions S."/>
        </authorList>
    </citation>
    <scope>NUCLEOTIDE SEQUENCE [LARGE SCALE GENOMIC DNA]</scope>
    <source>
        <strain evidence="2 3">DSM 9169</strain>
    </source>
</reference>
<organism evidence="2 3">
    <name type="scientific">Schaalia radingae</name>
    <dbReference type="NCBI Taxonomy" id="131110"/>
    <lineage>
        <taxon>Bacteria</taxon>
        <taxon>Bacillati</taxon>
        <taxon>Actinomycetota</taxon>
        <taxon>Actinomycetes</taxon>
        <taxon>Actinomycetales</taxon>
        <taxon>Actinomycetaceae</taxon>
        <taxon>Schaalia</taxon>
    </lineage>
</organism>
<sequence length="294" mass="33341">MHLLLGISFASDISLDPVSVRGAAGVERTGDLRDRHVREFSRVIDPTRPDNIRELQVTLRDSVRKRERLWLLMMTPTDRAHWEQWLAPDLLHELGPVQTYEGQQCQPIGVAPRLLIPFLLERGRPEDLAFLHHALTGLDALLVSASTYRGLTQAGIRLQHRFMVTRILTNPKFLAYAVVLIYSALRVLPVSYVREFHGSLLLLWLIDLTTAIPYTWGVLTMVTAAHFLKRMAGLAVTVITFVAPYVYFGLNGKDYPGYVIVIIALLIASAFVLEGFKYWLDRRANRQLSSIEPD</sequence>
<feature type="transmembrane region" description="Helical" evidence="1">
    <location>
        <begin position="231"/>
        <end position="250"/>
    </location>
</feature>
<dbReference type="EMBL" id="LT629792">
    <property type="protein sequence ID" value="SDU06355.1"/>
    <property type="molecule type" value="Genomic_DNA"/>
</dbReference>
<accession>A0ABY0VBW4</accession>
<evidence type="ECO:0000313" key="3">
    <source>
        <dbReference type="Proteomes" id="UP000198976"/>
    </source>
</evidence>
<evidence type="ECO:0000313" key="2">
    <source>
        <dbReference type="EMBL" id="SDU06355.1"/>
    </source>
</evidence>